<dbReference type="InterPro" id="IPR051796">
    <property type="entry name" value="ISF_SsuE-like"/>
</dbReference>
<reference evidence="4 5" key="1">
    <citation type="submission" date="2018-06" db="EMBL/GenBank/DDBJ databases">
        <authorList>
            <consortium name="Pathogen Informatics"/>
            <person name="Doyle S."/>
        </authorList>
    </citation>
    <scope>NUCLEOTIDE SEQUENCE [LARGE SCALE GENOMIC DNA]</scope>
    <source>
        <strain evidence="4 5">NCTC10571</strain>
    </source>
</reference>
<dbReference type="AlphaFoldDB" id="A0A378NYA4"/>
<sequence>MNRREFIKLSGSGLLTLFLSGCGLSALTNKPETTANANDHIGENKMKIVVIIGSPHKAGTSALLADKFIEGATSAGHEVFRFNSAFEDIHPCQGCDHCGMNGPCIQNDAIEQTLMPKLIGADLIVLITPLYYYGMSAQIKTVVDRFYSRTSSLHRKKSNLMATAYNSADWTMEALVHHYETLVRYMEWQDIGKVLAIGCGSRPIIERTEFPNQVYQIGYNL</sequence>
<keyword evidence="4" id="KW-0560">Oxidoreductase</keyword>
<evidence type="ECO:0000259" key="3">
    <source>
        <dbReference type="Pfam" id="PF03358"/>
    </source>
</evidence>
<evidence type="ECO:0000313" key="4">
    <source>
        <dbReference type="EMBL" id="STY70988.1"/>
    </source>
</evidence>
<dbReference type="EMBL" id="UGPP01000001">
    <property type="protein sequence ID" value="STY70988.1"/>
    <property type="molecule type" value="Genomic_DNA"/>
</dbReference>
<dbReference type="SUPFAM" id="SSF52218">
    <property type="entry name" value="Flavoproteins"/>
    <property type="match status" value="1"/>
</dbReference>
<dbReference type="PANTHER" id="PTHR43278:SF2">
    <property type="entry name" value="IRON-SULFUR FLAVOPROTEIN"/>
    <property type="match status" value="1"/>
</dbReference>
<dbReference type="EC" id="1.-.-.-" evidence="4"/>
<protein>
    <submittedName>
        <fullName evidence="4">NAD(P)H-dependent FMN-containing oxidoreductase ywqN</fullName>
        <ecNumber evidence="4">1.-.-.-</ecNumber>
    </submittedName>
</protein>
<evidence type="ECO:0000256" key="2">
    <source>
        <dbReference type="ARBA" id="ARBA00022643"/>
    </source>
</evidence>
<feature type="domain" description="NADPH-dependent FMN reductase-like" evidence="3">
    <location>
        <begin position="46"/>
        <end position="198"/>
    </location>
</feature>
<dbReference type="Gene3D" id="3.40.50.360">
    <property type="match status" value="1"/>
</dbReference>
<evidence type="ECO:0000256" key="1">
    <source>
        <dbReference type="ARBA" id="ARBA00022630"/>
    </source>
</evidence>
<dbReference type="RefSeq" id="WP_115151389.1">
    <property type="nucleotide sequence ID" value="NZ_UGPP01000001.1"/>
</dbReference>
<keyword evidence="1" id="KW-0285">Flavoprotein</keyword>
<proteinExistence type="predicted"/>
<dbReference type="InterPro" id="IPR029039">
    <property type="entry name" value="Flavoprotein-like_sf"/>
</dbReference>
<dbReference type="PANTHER" id="PTHR43278">
    <property type="entry name" value="NAD(P)H-DEPENDENT FMN-CONTAINING OXIDOREDUCTASE YWQN-RELATED"/>
    <property type="match status" value="1"/>
</dbReference>
<accession>A0A378NYA4</accession>
<evidence type="ECO:0000313" key="5">
    <source>
        <dbReference type="Proteomes" id="UP000255234"/>
    </source>
</evidence>
<keyword evidence="2" id="KW-0288">FMN</keyword>
<gene>
    <name evidence="4" type="primary">ywqN_1</name>
    <name evidence="4" type="ORF">NCTC10571_01138</name>
</gene>
<dbReference type="GO" id="GO:0016491">
    <property type="term" value="F:oxidoreductase activity"/>
    <property type="evidence" value="ECO:0007669"/>
    <property type="project" value="UniProtKB-KW"/>
</dbReference>
<organism evidence="4 5">
    <name type="scientific">Megamonas hypermegale</name>
    <dbReference type="NCBI Taxonomy" id="158847"/>
    <lineage>
        <taxon>Bacteria</taxon>
        <taxon>Bacillati</taxon>
        <taxon>Bacillota</taxon>
        <taxon>Negativicutes</taxon>
        <taxon>Selenomonadales</taxon>
        <taxon>Selenomonadaceae</taxon>
        <taxon>Megamonas</taxon>
    </lineage>
</organism>
<dbReference type="Pfam" id="PF03358">
    <property type="entry name" value="FMN_red"/>
    <property type="match status" value="1"/>
</dbReference>
<name>A0A378NYA4_9FIRM</name>
<dbReference type="PROSITE" id="PS51257">
    <property type="entry name" value="PROKAR_LIPOPROTEIN"/>
    <property type="match status" value="1"/>
</dbReference>
<dbReference type="Proteomes" id="UP000255234">
    <property type="component" value="Unassembled WGS sequence"/>
</dbReference>
<dbReference type="InterPro" id="IPR005025">
    <property type="entry name" value="FMN_Rdtase-like_dom"/>
</dbReference>